<dbReference type="NCBIfam" id="TIGR02937">
    <property type="entry name" value="sigma70-ECF"/>
    <property type="match status" value="1"/>
</dbReference>
<dbReference type="EMBL" id="JAEMNV010000001">
    <property type="protein sequence ID" value="MBJ8338114.1"/>
    <property type="molecule type" value="Genomic_DNA"/>
</dbReference>
<dbReference type="SUPFAM" id="SSF88946">
    <property type="entry name" value="Sigma2 domain of RNA polymerase sigma factors"/>
    <property type="match status" value="1"/>
</dbReference>
<keyword evidence="2" id="KW-0805">Transcription regulation</keyword>
<dbReference type="SUPFAM" id="SSF88659">
    <property type="entry name" value="Sigma3 and sigma4 domains of RNA polymerase sigma factors"/>
    <property type="match status" value="1"/>
</dbReference>
<evidence type="ECO:0000256" key="4">
    <source>
        <dbReference type="ARBA" id="ARBA00023125"/>
    </source>
</evidence>
<keyword evidence="4" id="KW-0238">DNA-binding</keyword>
<sequence length="190" mass="21290">MEKSEFDESAVISACLEGRSDAWKLLIDEYSAMVWAIARNYRLATHDCGDVYQSTWTNVFIHLAQVRSSDRLPAWIATTARRESLKCLNRNSKYLPTDNDAVLDVVGPDIEQPDEAAIRKLMCEQIRASFQLLPPRDQTLLGLLMCDSAPNYDTVSEQLGIPRGSIGPLRRRALTRLRNLLPSALLDGVA</sequence>
<dbReference type="PANTHER" id="PTHR43133:SF8">
    <property type="entry name" value="RNA POLYMERASE SIGMA FACTOR HI_1459-RELATED"/>
    <property type="match status" value="1"/>
</dbReference>
<dbReference type="GO" id="GO:0016987">
    <property type="term" value="F:sigma factor activity"/>
    <property type="evidence" value="ECO:0007669"/>
    <property type="project" value="UniProtKB-KW"/>
</dbReference>
<keyword evidence="8" id="KW-1185">Reference proteome</keyword>
<keyword evidence="3" id="KW-0731">Sigma factor</keyword>
<dbReference type="InterPro" id="IPR007627">
    <property type="entry name" value="RNA_pol_sigma70_r2"/>
</dbReference>
<dbReference type="AlphaFoldDB" id="A0A934U0V2"/>
<evidence type="ECO:0000259" key="6">
    <source>
        <dbReference type="Pfam" id="PF04542"/>
    </source>
</evidence>
<evidence type="ECO:0000256" key="3">
    <source>
        <dbReference type="ARBA" id="ARBA00023082"/>
    </source>
</evidence>
<dbReference type="GO" id="GO:0006352">
    <property type="term" value="P:DNA-templated transcription initiation"/>
    <property type="evidence" value="ECO:0007669"/>
    <property type="project" value="InterPro"/>
</dbReference>
<protein>
    <submittedName>
        <fullName evidence="7">Sigma-70 family RNA polymerase sigma factor</fullName>
    </submittedName>
</protein>
<proteinExistence type="inferred from homology"/>
<dbReference type="InterPro" id="IPR013324">
    <property type="entry name" value="RNA_pol_sigma_r3/r4-like"/>
</dbReference>
<keyword evidence="5" id="KW-0804">Transcription</keyword>
<dbReference type="InterPro" id="IPR013325">
    <property type="entry name" value="RNA_pol_sigma_r2"/>
</dbReference>
<organism evidence="7 8">
    <name type="scientific">Antrihabitans stalagmiti</name>
    <dbReference type="NCBI Taxonomy" id="2799499"/>
    <lineage>
        <taxon>Bacteria</taxon>
        <taxon>Bacillati</taxon>
        <taxon>Actinomycetota</taxon>
        <taxon>Actinomycetes</taxon>
        <taxon>Mycobacteriales</taxon>
        <taxon>Nocardiaceae</taxon>
        <taxon>Antrihabitans</taxon>
    </lineage>
</organism>
<evidence type="ECO:0000256" key="5">
    <source>
        <dbReference type="ARBA" id="ARBA00023163"/>
    </source>
</evidence>
<dbReference type="InterPro" id="IPR014284">
    <property type="entry name" value="RNA_pol_sigma-70_dom"/>
</dbReference>
<dbReference type="Gene3D" id="1.10.1740.10">
    <property type="match status" value="1"/>
</dbReference>
<evidence type="ECO:0000313" key="8">
    <source>
        <dbReference type="Proteomes" id="UP000655868"/>
    </source>
</evidence>
<comment type="similarity">
    <text evidence="1">Belongs to the sigma-70 factor family. ECF subfamily.</text>
</comment>
<gene>
    <name evidence="7" type="ORF">JGU71_04375</name>
</gene>
<dbReference type="GO" id="GO:0003677">
    <property type="term" value="F:DNA binding"/>
    <property type="evidence" value="ECO:0007669"/>
    <property type="project" value="UniProtKB-KW"/>
</dbReference>
<reference evidence="7" key="1">
    <citation type="submission" date="2020-12" db="EMBL/GenBank/DDBJ databases">
        <title>Antrihabitans popcorni sp. nov. and Antrihabitans auranticaus sp. nov., isolated from a larva cave.</title>
        <authorList>
            <person name="Lee S.D."/>
            <person name="Kim I.S."/>
        </authorList>
    </citation>
    <scope>NUCLEOTIDE SEQUENCE</scope>
    <source>
        <strain evidence="7">YC3-6</strain>
    </source>
</reference>
<feature type="domain" description="RNA polymerase sigma-70 region 2" evidence="6">
    <location>
        <begin position="26"/>
        <end position="92"/>
    </location>
</feature>
<comment type="caution">
    <text evidence="7">The sequence shown here is derived from an EMBL/GenBank/DDBJ whole genome shotgun (WGS) entry which is preliminary data.</text>
</comment>
<name>A0A934U0V2_9NOCA</name>
<dbReference type="PANTHER" id="PTHR43133">
    <property type="entry name" value="RNA POLYMERASE ECF-TYPE SIGMA FACTO"/>
    <property type="match status" value="1"/>
</dbReference>
<dbReference type="InterPro" id="IPR039425">
    <property type="entry name" value="RNA_pol_sigma-70-like"/>
</dbReference>
<dbReference type="InterPro" id="IPR036388">
    <property type="entry name" value="WH-like_DNA-bd_sf"/>
</dbReference>
<accession>A0A934U0V2</accession>
<dbReference type="Pfam" id="PF04542">
    <property type="entry name" value="Sigma70_r2"/>
    <property type="match status" value="1"/>
</dbReference>
<dbReference type="Gene3D" id="1.10.10.10">
    <property type="entry name" value="Winged helix-like DNA-binding domain superfamily/Winged helix DNA-binding domain"/>
    <property type="match status" value="1"/>
</dbReference>
<evidence type="ECO:0000256" key="1">
    <source>
        <dbReference type="ARBA" id="ARBA00010641"/>
    </source>
</evidence>
<dbReference type="RefSeq" id="WP_199702618.1">
    <property type="nucleotide sequence ID" value="NZ_JAEMNV010000001.1"/>
</dbReference>
<dbReference type="Proteomes" id="UP000655868">
    <property type="component" value="Unassembled WGS sequence"/>
</dbReference>
<evidence type="ECO:0000313" key="7">
    <source>
        <dbReference type="EMBL" id="MBJ8338114.1"/>
    </source>
</evidence>
<evidence type="ECO:0000256" key="2">
    <source>
        <dbReference type="ARBA" id="ARBA00023015"/>
    </source>
</evidence>